<dbReference type="PANTHER" id="PTHR24114">
    <property type="entry name" value="LEUCINE RICH REPEAT FAMILY PROTEIN"/>
    <property type="match status" value="1"/>
</dbReference>
<dbReference type="SMART" id="SM00368">
    <property type="entry name" value="LRR_RI"/>
    <property type="match status" value="7"/>
</dbReference>
<feature type="compositionally biased region" description="Basic and acidic residues" evidence="2">
    <location>
        <begin position="29"/>
        <end position="39"/>
    </location>
</feature>
<feature type="region of interest" description="Disordered" evidence="2">
    <location>
        <begin position="1"/>
        <end position="52"/>
    </location>
</feature>
<dbReference type="InterPro" id="IPR011992">
    <property type="entry name" value="EF-hand-dom_pair"/>
</dbReference>
<dbReference type="Pfam" id="PF13516">
    <property type="entry name" value="LRR_6"/>
    <property type="match status" value="4"/>
</dbReference>
<feature type="compositionally biased region" description="Acidic residues" evidence="2">
    <location>
        <begin position="97"/>
        <end position="106"/>
    </location>
</feature>
<evidence type="ECO:0000256" key="1">
    <source>
        <dbReference type="ARBA" id="ARBA00022837"/>
    </source>
</evidence>
<dbReference type="PROSITE" id="PS00018">
    <property type="entry name" value="EF_HAND_1"/>
    <property type="match status" value="1"/>
</dbReference>
<dbReference type="Gene3D" id="3.80.10.10">
    <property type="entry name" value="Ribonuclease Inhibitor"/>
    <property type="match status" value="3"/>
</dbReference>
<dbReference type="InterPro" id="IPR018247">
    <property type="entry name" value="EF_Hand_1_Ca_BS"/>
</dbReference>
<gene>
    <name evidence="4" type="ORF">MGAL_10B067396</name>
</gene>
<comment type="caution">
    <text evidence="4">The sequence shown here is derived from an EMBL/GenBank/DDBJ whole genome shotgun (WGS) entry which is preliminary data.</text>
</comment>
<dbReference type="SUPFAM" id="SSF52047">
    <property type="entry name" value="RNI-like"/>
    <property type="match status" value="1"/>
</dbReference>
<evidence type="ECO:0000256" key="2">
    <source>
        <dbReference type="SAM" id="MobiDB-lite"/>
    </source>
</evidence>
<keyword evidence="1" id="KW-0106">Calcium</keyword>
<dbReference type="InterPro" id="IPR052394">
    <property type="entry name" value="LRR-containing"/>
</dbReference>
<dbReference type="CDD" id="cd00051">
    <property type="entry name" value="EFh"/>
    <property type="match status" value="1"/>
</dbReference>
<dbReference type="Proteomes" id="UP000596742">
    <property type="component" value="Unassembled WGS sequence"/>
</dbReference>
<organism evidence="4 5">
    <name type="scientific">Mytilus galloprovincialis</name>
    <name type="common">Mediterranean mussel</name>
    <dbReference type="NCBI Taxonomy" id="29158"/>
    <lineage>
        <taxon>Eukaryota</taxon>
        <taxon>Metazoa</taxon>
        <taxon>Spiralia</taxon>
        <taxon>Lophotrochozoa</taxon>
        <taxon>Mollusca</taxon>
        <taxon>Bivalvia</taxon>
        <taxon>Autobranchia</taxon>
        <taxon>Pteriomorphia</taxon>
        <taxon>Mytilida</taxon>
        <taxon>Mytiloidea</taxon>
        <taxon>Mytilidae</taxon>
        <taxon>Mytilinae</taxon>
        <taxon>Mytilus</taxon>
    </lineage>
</organism>
<proteinExistence type="predicted"/>
<dbReference type="GO" id="GO:0005509">
    <property type="term" value="F:calcium ion binding"/>
    <property type="evidence" value="ECO:0007669"/>
    <property type="project" value="InterPro"/>
</dbReference>
<feature type="region of interest" description="Disordered" evidence="2">
    <location>
        <begin position="92"/>
        <end position="119"/>
    </location>
</feature>
<accession>A0A8B6GK99</accession>
<dbReference type="SMART" id="SM00054">
    <property type="entry name" value="EFh"/>
    <property type="match status" value="2"/>
</dbReference>
<keyword evidence="5" id="KW-1185">Reference proteome</keyword>
<evidence type="ECO:0000313" key="5">
    <source>
        <dbReference type="Proteomes" id="UP000596742"/>
    </source>
</evidence>
<protein>
    <recommendedName>
        <fullName evidence="3">EF-hand domain-containing protein</fullName>
    </recommendedName>
</protein>
<evidence type="ECO:0000259" key="3">
    <source>
        <dbReference type="PROSITE" id="PS50222"/>
    </source>
</evidence>
<feature type="domain" description="EF-hand" evidence="3">
    <location>
        <begin position="519"/>
        <end position="554"/>
    </location>
</feature>
<dbReference type="Gene3D" id="1.10.238.10">
    <property type="entry name" value="EF-hand"/>
    <property type="match status" value="1"/>
</dbReference>
<dbReference type="EMBL" id="UYJE01008596">
    <property type="protein sequence ID" value="VDI65289.1"/>
    <property type="molecule type" value="Genomic_DNA"/>
</dbReference>
<dbReference type="InterPro" id="IPR002048">
    <property type="entry name" value="EF_hand_dom"/>
</dbReference>
<dbReference type="SUPFAM" id="SSF47473">
    <property type="entry name" value="EF-hand"/>
    <property type="match status" value="1"/>
</dbReference>
<name>A0A8B6GK99_MYTGA</name>
<evidence type="ECO:0000313" key="4">
    <source>
        <dbReference type="EMBL" id="VDI65289.1"/>
    </source>
</evidence>
<dbReference type="AlphaFoldDB" id="A0A8B6GK99"/>
<dbReference type="PANTHER" id="PTHR24114:SF2">
    <property type="entry name" value="F-BOX DOMAIN-CONTAINING PROTEIN-RELATED"/>
    <property type="match status" value="1"/>
</dbReference>
<dbReference type="PROSITE" id="PS50222">
    <property type="entry name" value="EF_HAND_2"/>
    <property type="match status" value="2"/>
</dbReference>
<sequence length="571" mass="64118">MTELSEDNLLNHLATQHGHFEKKRTTSFKSDKDSEERRTPTQRGSAKLKRISSSAKSAHSLSSIEDKFSALSTLIQDRLLITEFPGRNSAAGRINDDDAFEEEFPDETPPSGRVTKEGDYDTDLEMDYDDWLHAEKILIEEDKTGERKYIDICNKTGVIPVSYFVRHIQNKEFEMKYHGLGPLGAKAIALPLRVNIEGNWIESQGAIYLAQMLANNIYLTELHLAENKIGNDGAKAISEMLLKNDMIHTVDLSGNDIDDNGAEVICSTLMKNTTIKHVYLSKNSFEERAAISFKHVLLHNESLDTIDLSWNHIRTRGASAIAEGLQENFGLKTINLAMNGFSLMGSEAIGKAIKQNRTLRSLDISHNRIPQDGAKHIAKGLSENDGLQELKIGSNPLGSEGPLNILQAIEKNDICTVTELDLSNVLVTEEFQELQDKLEKDRILTVTHGGIAGELYNIQSITFDPLHDFRKNPVGMLRDIAKEAGYRMIDLFKDFDKDGNSYISKDEFVMGIKRAGMQVSVRQIEVIMEKLDTNKDGCVDYAELIAAERELRRNKLEQNNPKLDRKNSQLV</sequence>
<dbReference type="Pfam" id="PF13499">
    <property type="entry name" value="EF-hand_7"/>
    <property type="match status" value="1"/>
</dbReference>
<feature type="domain" description="EF-hand" evidence="3">
    <location>
        <begin position="490"/>
        <end position="518"/>
    </location>
</feature>
<dbReference type="InterPro" id="IPR032675">
    <property type="entry name" value="LRR_dom_sf"/>
</dbReference>
<reference evidence="4" key="1">
    <citation type="submission" date="2018-11" db="EMBL/GenBank/DDBJ databases">
        <authorList>
            <person name="Alioto T."/>
            <person name="Alioto T."/>
        </authorList>
    </citation>
    <scope>NUCLEOTIDE SEQUENCE</scope>
</reference>
<dbReference type="OrthoDB" id="76105at2759"/>
<dbReference type="InterPro" id="IPR001611">
    <property type="entry name" value="Leu-rich_rpt"/>
</dbReference>